<dbReference type="PANTHER" id="PTHR11786">
    <property type="entry name" value="N-HYDROXYARYLAMINE O-ACETYLTRANSFERASE"/>
    <property type="match status" value="1"/>
</dbReference>
<dbReference type="Gene3D" id="3.30.2140.20">
    <property type="match status" value="1"/>
</dbReference>
<accession>A0A9P9FY65</accession>
<organism evidence="3 4">
    <name type="scientific">Fusarium solani</name>
    <name type="common">Filamentous fungus</name>
    <dbReference type="NCBI Taxonomy" id="169388"/>
    <lineage>
        <taxon>Eukaryota</taxon>
        <taxon>Fungi</taxon>
        <taxon>Dikarya</taxon>
        <taxon>Ascomycota</taxon>
        <taxon>Pezizomycotina</taxon>
        <taxon>Sordariomycetes</taxon>
        <taxon>Hypocreomycetidae</taxon>
        <taxon>Hypocreales</taxon>
        <taxon>Nectriaceae</taxon>
        <taxon>Fusarium</taxon>
        <taxon>Fusarium solani species complex</taxon>
    </lineage>
</organism>
<protein>
    <submittedName>
        <fullName evidence="3">Arylamine N-acetyltransferase 3</fullName>
    </submittedName>
</protein>
<dbReference type="SMR" id="A0A9P9FY65"/>
<dbReference type="PRINTS" id="PR01543">
    <property type="entry name" value="ANATRNSFRASE"/>
</dbReference>
<dbReference type="PANTHER" id="PTHR11786:SF0">
    <property type="entry name" value="ARYLAMINE N-ACETYLTRANSFERASE 4-RELATED"/>
    <property type="match status" value="1"/>
</dbReference>
<dbReference type="InterPro" id="IPR001447">
    <property type="entry name" value="Arylamine_N-AcTrfase"/>
</dbReference>
<proteinExistence type="inferred from homology"/>
<evidence type="ECO:0000256" key="1">
    <source>
        <dbReference type="ARBA" id="ARBA00006547"/>
    </source>
</evidence>
<reference evidence="3" key="1">
    <citation type="journal article" date="2021" name="Nat. Commun.">
        <title>Genetic determinants of endophytism in the Arabidopsis root mycobiome.</title>
        <authorList>
            <person name="Mesny F."/>
            <person name="Miyauchi S."/>
            <person name="Thiergart T."/>
            <person name="Pickel B."/>
            <person name="Atanasova L."/>
            <person name="Karlsson M."/>
            <person name="Huettel B."/>
            <person name="Barry K.W."/>
            <person name="Haridas S."/>
            <person name="Chen C."/>
            <person name="Bauer D."/>
            <person name="Andreopoulos W."/>
            <person name="Pangilinan J."/>
            <person name="LaButti K."/>
            <person name="Riley R."/>
            <person name="Lipzen A."/>
            <person name="Clum A."/>
            <person name="Drula E."/>
            <person name="Henrissat B."/>
            <person name="Kohler A."/>
            <person name="Grigoriev I.V."/>
            <person name="Martin F.M."/>
            <person name="Hacquard S."/>
        </authorList>
    </citation>
    <scope>NUCLEOTIDE SEQUENCE</scope>
    <source>
        <strain evidence="3">FSSC 5 MPI-SDFR-AT-0091</strain>
    </source>
</reference>
<evidence type="ECO:0000313" key="4">
    <source>
        <dbReference type="Proteomes" id="UP000736672"/>
    </source>
</evidence>
<dbReference type="EMBL" id="JAGTJS010000047">
    <property type="protein sequence ID" value="KAH7227237.1"/>
    <property type="molecule type" value="Genomic_DNA"/>
</dbReference>
<dbReference type="SUPFAM" id="SSF54001">
    <property type="entry name" value="Cysteine proteinases"/>
    <property type="match status" value="1"/>
</dbReference>
<keyword evidence="4" id="KW-1185">Reference proteome</keyword>
<dbReference type="InterPro" id="IPR038765">
    <property type="entry name" value="Papain-like_cys_pep_sf"/>
</dbReference>
<keyword evidence="2" id="KW-0808">Transferase</keyword>
<dbReference type="Proteomes" id="UP000736672">
    <property type="component" value="Unassembled WGS sequence"/>
</dbReference>
<evidence type="ECO:0000313" key="3">
    <source>
        <dbReference type="EMBL" id="KAH7227237.1"/>
    </source>
</evidence>
<sequence length="338" mass="38803">MAQNIVYNETQLRCYFDRIGLPSSDRHLTVVGLSPERQFEILTVLQKHQLIQVPFENLTLHYSWHRVIDLDPEHLFNKIVCDARRGGYCMENNTFFHVVLRSLGYTVYMVGARPHDRASSRYGGLTHCLNVVIIDGVRYAIDVCFGSRVPILPLKLQDGDVQRHSEPGQMRVRYDSIPQALCQDQKLWIYEHRKDAQAAWIPQYCFADFEFLLDDINCINWAPAKSSSSFFTQRVVAVKFTAENEVYHSEHITESNNEKAEVGTETNIGYIDGALIVDGHLFKWRKRGAVVWEQQLTCEAERVDVLYKYFGISLAVQDIKAIEGSVAEITTLAKLQLQ</sequence>
<dbReference type="AlphaFoldDB" id="A0A9P9FY65"/>
<name>A0A9P9FY65_FUSSL</name>
<dbReference type="InterPro" id="IPR053710">
    <property type="entry name" value="Arylamine_NAT_domain_sf"/>
</dbReference>
<evidence type="ECO:0000256" key="2">
    <source>
        <dbReference type="RuleBase" id="RU003452"/>
    </source>
</evidence>
<dbReference type="GO" id="GO:0016407">
    <property type="term" value="F:acetyltransferase activity"/>
    <property type="evidence" value="ECO:0007669"/>
    <property type="project" value="InterPro"/>
</dbReference>
<comment type="similarity">
    <text evidence="1 2">Belongs to the arylamine N-acetyltransferase family.</text>
</comment>
<comment type="caution">
    <text evidence="3">The sequence shown here is derived from an EMBL/GenBank/DDBJ whole genome shotgun (WGS) entry which is preliminary data.</text>
</comment>
<dbReference type="Pfam" id="PF00797">
    <property type="entry name" value="Acetyltransf_2"/>
    <property type="match status" value="1"/>
</dbReference>
<gene>
    <name evidence="3" type="ORF">B0J15DRAFT_473362</name>
</gene>
<dbReference type="OrthoDB" id="10260017at2759"/>
<keyword evidence="2" id="KW-0012">Acyltransferase</keyword>